<feature type="non-terminal residue" evidence="3">
    <location>
        <position position="414"/>
    </location>
</feature>
<feature type="compositionally biased region" description="Basic and acidic residues" evidence="1">
    <location>
        <begin position="387"/>
        <end position="396"/>
    </location>
</feature>
<feature type="domain" description="TGF-beta propeptide" evidence="2">
    <location>
        <begin position="25"/>
        <end position="163"/>
    </location>
</feature>
<feature type="compositionally biased region" description="Polar residues" evidence="1">
    <location>
        <begin position="302"/>
        <end position="319"/>
    </location>
</feature>
<keyword evidence="4" id="KW-1185">Reference proteome</keyword>
<dbReference type="Pfam" id="PF00688">
    <property type="entry name" value="TGFb_propeptide"/>
    <property type="match status" value="1"/>
</dbReference>
<accession>A0AAD8A2Y1</accession>
<dbReference type="AlphaFoldDB" id="A0AAD8A2Y1"/>
<sequence length="414" mass="47166">MWADSNSLNLLFNLTYPAPQNTTVTIIAATLRLYKFAQGNRTLSEPSCSLNTVPTSLSDMEVDELFEHQRDSPLGSELGLPLFTPAPSVLQDDDKQIRVSVYWYTRSLKKNKVKRKLLDSRMLSVFGKDEWVEFNVRHAVRQWRQLGKNFGLVVEVENEDGEVLKASDYFKIMNCSNEASTAKPLPGVLLSAVRTIIESNSNGRLDIAALLGGSTAFTHNGNTAGGKNTDLGDELSRGKFTNSPYVYSFLFPVIDICTVEIPAKEAANAAFLQQTQYLLTQQLTPCKNNAENQTELEENRTHQTATDINENETLVETQDNVDQNNISHINREAFKKEHRHNNHHSAQEIPAHGFKLRHSRHKHRSHNQFDDLHNRRENDEEQENEREEIKEEVTLRDEFGHEVSKKIIVKEVKR</sequence>
<feature type="compositionally biased region" description="Basic and acidic residues" evidence="1">
    <location>
        <begin position="367"/>
        <end position="378"/>
    </location>
</feature>
<evidence type="ECO:0000313" key="3">
    <source>
        <dbReference type="EMBL" id="KAJ9591150.1"/>
    </source>
</evidence>
<comment type="caution">
    <text evidence="3">The sequence shown here is derived from an EMBL/GenBank/DDBJ whole genome shotgun (WGS) entry which is preliminary data.</text>
</comment>
<feature type="compositionally biased region" description="Basic residues" evidence="1">
    <location>
        <begin position="356"/>
        <end position="366"/>
    </location>
</feature>
<evidence type="ECO:0000256" key="1">
    <source>
        <dbReference type="SAM" id="MobiDB-lite"/>
    </source>
</evidence>
<dbReference type="EMBL" id="JASPKZ010003884">
    <property type="protein sequence ID" value="KAJ9591150.1"/>
    <property type="molecule type" value="Genomic_DNA"/>
</dbReference>
<dbReference type="InterPro" id="IPR001111">
    <property type="entry name" value="TGF-b_propeptide"/>
</dbReference>
<gene>
    <name evidence="3" type="ORF">L9F63_002305</name>
</gene>
<proteinExistence type="predicted"/>
<protein>
    <recommendedName>
        <fullName evidence="2">TGF-beta propeptide domain-containing protein</fullName>
    </recommendedName>
</protein>
<feature type="region of interest" description="Disordered" evidence="1">
    <location>
        <begin position="356"/>
        <end position="396"/>
    </location>
</feature>
<name>A0AAD8A2Y1_DIPPU</name>
<feature type="region of interest" description="Disordered" evidence="1">
    <location>
        <begin position="292"/>
        <end position="319"/>
    </location>
</feature>
<evidence type="ECO:0000259" key="2">
    <source>
        <dbReference type="Pfam" id="PF00688"/>
    </source>
</evidence>
<reference evidence="3" key="1">
    <citation type="journal article" date="2023" name="IScience">
        <title>Live-bearing cockroach genome reveals convergent evolutionary mechanisms linked to viviparity in insects and beyond.</title>
        <authorList>
            <person name="Fouks B."/>
            <person name="Harrison M.C."/>
            <person name="Mikhailova A.A."/>
            <person name="Marchal E."/>
            <person name="English S."/>
            <person name="Carruthers M."/>
            <person name="Jennings E.C."/>
            <person name="Chiamaka E.L."/>
            <person name="Frigard R.A."/>
            <person name="Pippel M."/>
            <person name="Attardo G.M."/>
            <person name="Benoit J.B."/>
            <person name="Bornberg-Bauer E."/>
            <person name="Tobe S.S."/>
        </authorList>
    </citation>
    <scope>NUCLEOTIDE SEQUENCE</scope>
    <source>
        <strain evidence="3">Stay&amp;Tobe</strain>
    </source>
</reference>
<reference evidence="3" key="2">
    <citation type="submission" date="2023-05" db="EMBL/GenBank/DDBJ databases">
        <authorList>
            <person name="Fouks B."/>
        </authorList>
    </citation>
    <scope>NUCLEOTIDE SEQUENCE</scope>
    <source>
        <strain evidence="3">Stay&amp;Tobe</strain>
        <tissue evidence="3">Testes</tissue>
    </source>
</reference>
<dbReference type="Proteomes" id="UP001233999">
    <property type="component" value="Unassembled WGS sequence"/>
</dbReference>
<dbReference type="Gene3D" id="2.60.120.970">
    <property type="match status" value="1"/>
</dbReference>
<organism evidence="3 4">
    <name type="scientific">Diploptera punctata</name>
    <name type="common">Pacific beetle cockroach</name>
    <dbReference type="NCBI Taxonomy" id="6984"/>
    <lineage>
        <taxon>Eukaryota</taxon>
        <taxon>Metazoa</taxon>
        <taxon>Ecdysozoa</taxon>
        <taxon>Arthropoda</taxon>
        <taxon>Hexapoda</taxon>
        <taxon>Insecta</taxon>
        <taxon>Pterygota</taxon>
        <taxon>Neoptera</taxon>
        <taxon>Polyneoptera</taxon>
        <taxon>Dictyoptera</taxon>
        <taxon>Blattodea</taxon>
        <taxon>Blaberoidea</taxon>
        <taxon>Blaberidae</taxon>
        <taxon>Diplopterinae</taxon>
        <taxon>Diploptera</taxon>
    </lineage>
</organism>
<evidence type="ECO:0000313" key="4">
    <source>
        <dbReference type="Proteomes" id="UP001233999"/>
    </source>
</evidence>